<accession>A0A939QRA0</accession>
<feature type="transmembrane region" description="Helical" evidence="1">
    <location>
        <begin position="6"/>
        <end position="24"/>
    </location>
</feature>
<protein>
    <submittedName>
        <fullName evidence="2">Uncharacterized protein</fullName>
    </submittedName>
</protein>
<sequence>MDAFDAVGLIGGVAALLGAGAAFWQAGEARKARRDAEAAGTEAAARAAEATSALNRMAAAQEDVAFASRPEAWGVPKPHSGDLWLVRNSSKRPMILERIEARPTQAQQLLEVEGDLPREIRAGELVEFLARARYTLAIRTITIVWRFADEDDAPEHRSTRSLG</sequence>
<dbReference type="RefSeq" id="WP_208503781.1">
    <property type="nucleotide sequence ID" value="NZ_JAGFOA010000004.1"/>
</dbReference>
<keyword evidence="1" id="KW-0472">Membrane</keyword>
<dbReference type="EMBL" id="JAGFOA010000004">
    <property type="protein sequence ID" value="MBO3664071.1"/>
    <property type="molecule type" value="Genomic_DNA"/>
</dbReference>
<comment type="caution">
    <text evidence="2">The sequence shown here is derived from an EMBL/GenBank/DDBJ whole genome shotgun (WGS) entry which is preliminary data.</text>
</comment>
<keyword evidence="1" id="KW-0812">Transmembrane</keyword>
<evidence type="ECO:0000256" key="1">
    <source>
        <dbReference type="SAM" id="Phobius"/>
    </source>
</evidence>
<dbReference type="Proteomes" id="UP000680132">
    <property type="component" value="Unassembled WGS sequence"/>
</dbReference>
<proteinExistence type="predicted"/>
<evidence type="ECO:0000313" key="2">
    <source>
        <dbReference type="EMBL" id="MBO3664071.1"/>
    </source>
</evidence>
<keyword evidence="3" id="KW-1185">Reference proteome</keyword>
<reference evidence="2" key="1">
    <citation type="submission" date="2021-03" db="EMBL/GenBank/DDBJ databases">
        <title>Microbacterium sp. nov., a novel actinobacterium isolated from cow dung.</title>
        <authorList>
            <person name="Zhang L."/>
        </authorList>
    </citation>
    <scope>NUCLEOTIDE SEQUENCE</scope>
    <source>
        <strain evidence="2">NEAU-LLB</strain>
    </source>
</reference>
<keyword evidence="1" id="KW-1133">Transmembrane helix</keyword>
<organism evidence="2 3">
    <name type="scientific">Microbacterium stercoris</name>
    <dbReference type="NCBI Taxonomy" id="2820289"/>
    <lineage>
        <taxon>Bacteria</taxon>
        <taxon>Bacillati</taxon>
        <taxon>Actinomycetota</taxon>
        <taxon>Actinomycetes</taxon>
        <taxon>Micrococcales</taxon>
        <taxon>Microbacteriaceae</taxon>
        <taxon>Microbacterium</taxon>
    </lineage>
</organism>
<dbReference type="AlphaFoldDB" id="A0A939QRA0"/>
<gene>
    <name evidence="2" type="ORF">J5V96_11175</name>
</gene>
<evidence type="ECO:0000313" key="3">
    <source>
        <dbReference type="Proteomes" id="UP000680132"/>
    </source>
</evidence>
<name>A0A939QRA0_9MICO</name>